<evidence type="ECO:0000256" key="1">
    <source>
        <dbReference type="SAM" id="SignalP"/>
    </source>
</evidence>
<reference evidence="2 3" key="1">
    <citation type="submission" date="2019-12" db="EMBL/GenBank/DDBJ databases">
        <authorList>
            <person name="Li M."/>
        </authorList>
    </citation>
    <scope>NUCLEOTIDE SEQUENCE [LARGE SCALE GENOMIC DNA]</scope>
    <source>
        <strain evidence="2 3">GBMRC 2024</strain>
    </source>
</reference>
<evidence type="ECO:0000313" key="3">
    <source>
        <dbReference type="Proteomes" id="UP000477911"/>
    </source>
</evidence>
<feature type="signal peptide" evidence="1">
    <location>
        <begin position="1"/>
        <end position="21"/>
    </location>
</feature>
<dbReference type="AlphaFoldDB" id="A0A6L7G3C3"/>
<feature type="chain" id="PRO_5026795601" description="Succinate dehydrogenase" evidence="1">
    <location>
        <begin position="22"/>
        <end position="100"/>
    </location>
</feature>
<accession>A0A6L7G3C3</accession>
<comment type="caution">
    <text evidence="2">The sequence shown here is derived from an EMBL/GenBank/DDBJ whole genome shotgun (WGS) entry which is preliminary data.</text>
</comment>
<protein>
    <recommendedName>
        <fullName evidence="4">Succinate dehydrogenase</fullName>
    </recommendedName>
</protein>
<keyword evidence="3" id="KW-1185">Reference proteome</keyword>
<organism evidence="2 3">
    <name type="scientific">Pseudooceanicola albus</name>
    <dbReference type="NCBI Taxonomy" id="2692189"/>
    <lineage>
        <taxon>Bacteria</taxon>
        <taxon>Pseudomonadati</taxon>
        <taxon>Pseudomonadota</taxon>
        <taxon>Alphaproteobacteria</taxon>
        <taxon>Rhodobacterales</taxon>
        <taxon>Paracoccaceae</taxon>
        <taxon>Pseudooceanicola</taxon>
    </lineage>
</organism>
<evidence type="ECO:0000313" key="2">
    <source>
        <dbReference type="EMBL" id="MXN18192.1"/>
    </source>
</evidence>
<evidence type="ECO:0008006" key="4">
    <source>
        <dbReference type="Google" id="ProtNLM"/>
    </source>
</evidence>
<name>A0A6L7G3C3_9RHOB</name>
<sequence>MTSLLRPAPLMSAAALCGLLAGCDTTDMMKGDTERRTTAHVDYNDVALTPDAAQAMARANCGEAEVLSVSQPVLLENGLSRVTATCLATYDRKGRLKPNA</sequence>
<dbReference type="PROSITE" id="PS51257">
    <property type="entry name" value="PROKAR_LIPOPROTEIN"/>
    <property type="match status" value="1"/>
</dbReference>
<proteinExistence type="predicted"/>
<dbReference type="Proteomes" id="UP000477911">
    <property type="component" value="Unassembled WGS sequence"/>
</dbReference>
<dbReference type="RefSeq" id="WP_160894248.1">
    <property type="nucleotide sequence ID" value="NZ_WUMU01000007.1"/>
</dbReference>
<dbReference type="EMBL" id="WUMU01000007">
    <property type="protein sequence ID" value="MXN18192.1"/>
    <property type="molecule type" value="Genomic_DNA"/>
</dbReference>
<gene>
    <name evidence="2" type="ORF">GR170_10120</name>
</gene>
<keyword evidence="1" id="KW-0732">Signal</keyword>